<evidence type="ECO:0000256" key="1">
    <source>
        <dbReference type="SAM" id="Phobius"/>
    </source>
</evidence>
<keyword evidence="1" id="KW-0472">Membrane</keyword>
<feature type="transmembrane region" description="Helical" evidence="1">
    <location>
        <begin position="59"/>
        <end position="77"/>
    </location>
</feature>
<evidence type="ECO:0000313" key="3">
    <source>
        <dbReference type="Proteomes" id="UP000307790"/>
    </source>
</evidence>
<gene>
    <name evidence="2" type="ORF">FE810_13095</name>
</gene>
<comment type="caution">
    <text evidence="2">The sequence shown here is derived from an EMBL/GenBank/DDBJ whole genome shotgun (WGS) entry which is preliminary data.</text>
</comment>
<reference evidence="2 3" key="1">
    <citation type="submission" date="2019-05" db="EMBL/GenBank/DDBJ databases">
        <title>Genome sequences of Thalassotalea litorea 1K03283.</title>
        <authorList>
            <person name="Zhang D."/>
        </authorList>
    </citation>
    <scope>NUCLEOTIDE SEQUENCE [LARGE SCALE GENOMIC DNA]</scope>
    <source>
        <strain evidence="2 3">MCCC 1K03283</strain>
    </source>
</reference>
<accession>A0A5R9IIJ6</accession>
<dbReference type="AlphaFoldDB" id="A0A5R9IIJ6"/>
<feature type="transmembrane region" description="Helical" evidence="1">
    <location>
        <begin position="12"/>
        <end position="39"/>
    </location>
</feature>
<keyword evidence="1" id="KW-1133">Transmembrane helix</keyword>
<proteinExistence type="predicted"/>
<dbReference type="RefSeq" id="WP_138320521.1">
    <property type="nucleotide sequence ID" value="NZ_VCBC01000013.1"/>
</dbReference>
<organism evidence="2 3">
    <name type="scientific">Thalassotalea litorea</name>
    <dbReference type="NCBI Taxonomy" id="2020715"/>
    <lineage>
        <taxon>Bacteria</taxon>
        <taxon>Pseudomonadati</taxon>
        <taxon>Pseudomonadota</taxon>
        <taxon>Gammaproteobacteria</taxon>
        <taxon>Alteromonadales</taxon>
        <taxon>Colwelliaceae</taxon>
        <taxon>Thalassotalea</taxon>
    </lineage>
</organism>
<dbReference type="EMBL" id="VCBC01000013">
    <property type="protein sequence ID" value="TLU61988.1"/>
    <property type="molecule type" value="Genomic_DNA"/>
</dbReference>
<evidence type="ECO:0000313" key="2">
    <source>
        <dbReference type="EMBL" id="TLU61988.1"/>
    </source>
</evidence>
<dbReference type="Proteomes" id="UP000307790">
    <property type="component" value="Unassembled WGS sequence"/>
</dbReference>
<keyword evidence="3" id="KW-1185">Reference proteome</keyword>
<dbReference type="OrthoDB" id="6400485at2"/>
<keyword evidence="1" id="KW-0812">Transmembrane</keyword>
<sequence length="95" mass="10358">MNKENKKKVDVVVGLSRLAGGTLIIVGSLIVYFFAQAAFDPNAVIEINGTPTRDQNAKIGALIFICLFPVLGMFLAFTPDKFMDKWVAKVIARLG</sequence>
<name>A0A5R9IIJ6_9GAMM</name>
<protein>
    <submittedName>
        <fullName evidence="2">Uncharacterized protein</fullName>
    </submittedName>
</protein>